<comment type="function">
    <text evidence="1">Has lipid A 3-O-deacylase activity. Hydrolyzes the ester bond at the 3 position of lipid A, a bioactive component of lipopolysaccharide (LPS), thereby releasing the primary fatty acyl moiety.</text>
</comment>
<dbReference type="EMBL" id="JBHSMF010000002">
    <property type="protein sequence ID" value="MFC5496583.1"/>
    <property type="molecule type" value="Genomic_DNA"/>
</dbReference>
<comment type="subunit">
    <text evidence="1">Homodimer.</text>
</comment>
<protein>
    <recommendedName>
        <fullName evidence="1">Lipid A deacylase</fullName>
        <ecNumber evidence="1">3.1.1.77</ecNumber>
    </recommendedName>
    <alternativeName>
        <fullName evidence="1">LPS 3-O-deacylase</fullName>
    </alternativeName>
    <alternativeName>
        <fullName evidence="1">Outer membrane enzyme</fullName>
    </alternativeName>
</protein>
<evidence type="ECO:0000313" key="4">
    <source>
        <dbReference type="Proteomes" id="UP001596037"/>
    </source>
</evidence>
<proteinExistence type="inferred from homology"/>
<dbReference type="Pfam" id="PF09411">
    <property type="entry name" value="PagL"/>
    <property type="match status" value="1"/>
</dbReference>
<keyword evidence="2" id="KW-0732">Signal</keyword>
<accession>A0ABW0NBP0</accession>
<dbReference type="InterPro" id="IPR018550">
    <property type="entry name" value="Lipid-A_deacylase-rel"/>
</dbReference>
<evidence type="ECO:0000313" key="3">
    <source>
        <dbReference type="EMBL" id="MFC5496583.1"/>
    </source>
</evidence>
<dbReference type="RefSeq" id="WP_376848599.1">
    <property type="nucleotide sequence ID" value="NZ_JBHSMF010000002.1"/>
</dbReference>
<feature type="signal peptide" evidence="2">
    <location>
        <begin position="1"/>
        <end position="26"/>
    </location>
</feature>
<dbReference type="GO" id="GO:0016787">
    <property type="term" value="F:hydrolase activity"/>
    <property type="evidence" value="ECO:0007669"/>
    <property type="project" value="UniProtKB-KW"/>
</dbReference>
<gene>
    <name evidence="3" type="ORF">ACFPOE_03475</name>
</gene>
<dbReference type="EC" id="3.1.1.77" evidence="1"/>
<evidence type="ECO:0000256" key="1">
    <source>
        <dbReference type="PIRNR" id="PIRNR029681"/>
    </source>
</evidence>
<evidence type="ECO:0000256" key="2">
    <source>
        <dbReference type="SAM" id="SignalP"/>
    </source>
</evidence>
<dbReference type="PIRSF" id="PIRSF029681">
    <property type="entry name" value="PagL"/>
    <property type="match status" value="1"/>
</dbReference>
<dbReference type="Proteomes" id="UP001596037">
    <property type="component" value="Unassembled WGS sequence"/>
</dbReference>
<reference evidence="4" key="1">
    <citation type="journal article" date="2019" name="Int. J. Syst. Evol. Microbiol.">
        <title>The Global Catalogue of Microorganisms (GCM) 10K type strain sequencing project: providing services to taxonomists for standard genome sequencing and annotation.</title>
        <authorList>
            <consortium name="The Broad Institute Genomics Platform"/>
            <consortium name="The Broad Institute Genome Sequencing Center for Infectious Disease"/>
            <person name="Wu L."/>
            <person name="Ma J."/>
        </authorList>
    </citation>
    <scope>NUCLEOTIDE SEQUENCE [LARGE SCALE GENOMIC DNA]</scope>
    <source>
        <strain evidence="4">CCUG 57401</strain>
    </source>
</reference>
<comment type="subcellular location">
    <subcellularLocation>
        <location evidence="1">Cell outer membrane</location>
        <topology evidence="1">Multi-pass membrane protein</topology>
    </subcellularLocation>
</comment>
<comment type="catalytic activity">
    <reaction evidence="1">
        <text>a 3-(acyloxy)acyl derivative of bacterial toxin + H2O = a 3-hydroxyacyl derivative of bacterial toxin + a fatty acid + H(+)</text>
        <dbReference type="Rhea" id="RHEA:12032"/>
        <dbReference type="ChEBI" id="CHEBI:15377"/>
        <dbReference type="ChEBI" id="CHEBI:15378"/>
        <dbReference type="ChEBI" id="CHEBI:28868"/>
        <dbReference type="ChEBI" id="CHEBI:136853"/>
        <dbReference type="ChEBI" id="CHEBI:140675"/>
        <dbReference type="EC" id="3.1.1.77"/>
    </reaction>
</comment>
<comment type="caution">
    <text evidence="3">The sequence shown here is derived from an EMBL/GenBank/DDBJ whole genome shotgun (WGS) entry which is preliminary data.</text>
</comment>
<name>A0ABW0NBP0_9BURK</name>
<feature type="chain" id="PRO_5047304121" description="Lipid A deacylase" evidence="2">
    <location>
        <begin position="27"/>
        <end position="184"/>
    </location>
</feature>
<dbReference type="Gene3D" id="2.40.160.20">
    <property type="match status" value="1"/>
</dbReference>
<sequence>MQSRHIHLRSLALAAAALAIALPAAADGWRPAGYYVQAGIGDKSTWDASVGLTWPWAWKGSLLGTQVGGLTEAYVAHWDAPGADGGRRGFVQVGLVPMFRFRFAQGGSPWFAEAGIGISTMNRHFETPEKRFTTAFNFVDVLGIGRSFGNGQEIGVRAQHVSNAGIRSPNPGQNFLQLRYGAAF</sequence>
<organism evidence="3 4">
    <name type="scientific">Caenimonas terrae</name>
    <dbReference type="NCBI Taxonomy" id="696074"/>
    <lineage>
        <taxon>Bacteria</taxon>
        <taxon>Pseudomonadati</taxon>
        <taxon>Pseudomonadota</taxon>
        <taxon>Betaproteobacteria</taxon>
        <taxon>Burkholderiales</taxon>
        <taxon>Comamonadaceae</taxon>
        <taxon>Caenimonas</taxon>
    </lineage>
</organism>
<keyword evidence="1" id="KW-0472">Membrane</keyword>
<keyword evidence="1" id="KW-0998">Cell outer membrane</keyword>
<comment type="similarity">
    <text evidence="1">Belongs to the PagL family.</text>
</comment>
<keyword evidence="4" id="KW-1185">Reference proteome</keyword>
<keyword evidence="1 3" id="KW-0378">Hydrolase</keyword>